<protein>
    <recommendedName>
        <fullName evidence="5">DUF881 domain-containing protein</fullName>
    </recommendedName>
</protein>
<dbReference type="Pfam" id="PF05949">
    <property type="entry name" value="DUF881"/>
    <property type="match status" value="1"/>
</dbReference>
<dbReference type="InterPro" id="IPR010273">
    <property type="entry name" value="DUF881"/>
</dbReference>
<evidence type="ECO:0008006" key="5">
    <source>
        <dbReference type="Google" id="ProtNLM"/>
    </source>
</evidence>
<evidence type="ECO:0000313" key="4">
    <source>
        <dbReference type="Proteomes" id="UP000008460"/>
    </source>
</evidence>
<keyword evidence="4" id="KW-1185">Reference proteome</keyword>
<organism evidence="3 4">
    <name type="scientific">Cellulomonas fimi (strain ATCC 484 / DSM 20113 / JCM 1341 / CCUG 24087 / LMG 16345 / NBRC 15513 / NCIMB 8980 / NCTC 7547 / NRS-133)</name>
    <dbReference type="NCBI Taxonomy" id="590998"/>
    <lineage>
        <taxon>Bacteria</taxon>
        <taxon>Bacillati</taxon>
        <taxon>Actinomycetota</taxon>
        <taxon>Actinomycetes</taxon>
        <taxon>Micrococcales</taxon>
        <taxon>Cellulomonadaceae</taxon>
        <taxon>Cellulomonas</taxon>
    </lineage>
</organism>
<evidence type="ECO:0000256" key="1">
    <source>
        <dbReference type="ARBA" id="ARBA00009108"/>
    </source>
</evidence>
<dbReference type="KEGG" id="cfi:Celf_0025"/>
<dbReference type="EMBL" id="CP002666">
    <property type="protein sequence ID" value="AEE44177.1"/>
    <property type="molecule type" value="Genomic_DNA"/>
</dbReference>
<dbReference type="PANTHER" id="PTHR37313">
    <property type="entry name" value="UPF0749 PROTEIN RV1825"/>
    <property type="match status" value="1"/>
</dbReference>
<feature type="compositionally biased region" description="Polar residues" evidence="2">
    <location>
        <begin position="269"/>
        <end position="280"/>
    </location>
</feature>
<gene>
    <name evidence="3" type="ordered locus">Celf_0025</name>
</gene>
<evidence type="ECO:0000313" key="3">
    <source>
        <dbReference type="EMBL" id="AEE44177.1"/>
    </source>
</evidence>
<dbReference type="AlphaFoldDB" id="F4H3V3"/>
<dbReference type="eggNOG" id="COG3879">
    <property type="taxonomic scope" value="Bacteria"/>
</dbReference>
<name>F4H3V3_CELFA</name>
<proteinExistence type="inferred from homology"/>
<feature type="compositionally biased region" description="Basic and acidic residues" evidence="2">
    <location>
        <begin position="257"/>
        <end position="266"/>
    </location>
</feature>
<dbReference type="STRING" id="590998.Celf_0025"/>
<dbReference type="HOGENOM" id="CLU_040273_2_1_11"/>
<feature type="region of interest" description="Disordered" evidence="2">
    <location>
        <begin position="254"/>
        <end position="288"/>
    </location>
</feature>
<sequence length="288" mass="30397">MTDHSHRARRLLARGTLSVAVVLALSGALFAANAKFARAADDQRHPQDLAELATVRTDRVQQLAAEVDDLRADVEALADETNADLDGQIGTPSLGYLVEGGSTPVVGRGLTIRLDDAPVDSPLRGTSIDPDVLVVHQQDVQAVVNALWAGGAEAMGLMDQRVISTSAFRCVGNVLHLHSRSYSPPFVIHAIGDPEELRDALDDSTAVAGYVRDAKDVGLGWSVETVDTLELPAYSGATELDEARVPDDVEILPGLEEALRDARRDAAATQSRTPQAPTSPTGGGAADD</sequence>
<comment type="similarity">
    <text evidence="1">Belongs to the UPF0749 family.</text>
</comment>
<dbReference type="GO" id="GO:0005886">
    <property type="term" value="C:plasma membrane"/>
    <property type="evidence" value="ECO:0007669"/>
    <property type="project" value="TreeGrafter"/>
</dbReference>
<dbReference type="RefSeq" id="WP_013769207.1">
    <property type="nucleotide sequence ID" value="NC_015514.1"/>
</dbReference>
<dbReference type="Gene3D" id="3.30.70.1880">
    <property type="entry name" value="Protein of unknown function DUF881"/>
    <property type="match status" value="1"/>
</dbReference>
<evidence type="ECO:0000256" key="2">
    <source>
        <dbReference type="SAM" id="MobiDB-lite"/>
    </source>
</evidence>
<reference evidence="3 4" key="1">
    <citation type="submission" date="2011-04" db="EMBL/GenBank/DDBJ databases">
        <title>Complete sequence of Cellulomonas fimi ATCC 484.</title>
        <authorList>
            <consortium name="US DOE Joint Genome Institute"/>
            <person name="Lucas S."/>
            <person name="Han J."/>
            <person name="Lapidus A."/>
            <person name="Cheng J.-F."/>
            <person name="Goodwin L."/>
            <person name="Pitluck S."/>
            <person name="Peters L."/>
            <person name="Chertkov O."/>
            <person name="Detter J.C."/>
            <person name="Han C."/>
            <person name="Tapia R."/>
            <person name="Land M."/>
            <person name="Hauser L."/>
            <person name="Kyrpides N."/>
            <person name="Ivanova N."/>
            <person name="Ovchinnikova G."/>
            <person name="Pagani I."/>
            <person name="Mead D."/>
            <person name="Brumm P."/>
            <person name="Woyke T."/>
        </authorList>
    </citation>
    <scope>NUCLEOTIDE SEQUENCE [LARGE SCALE GENOMIC DNA]</scope>
    <source>
        <strain evidence="4">ATCC 484 / DSM 20113 / JCM 1341 / NBRC 15513 / NCIMB 8980 / NCTC 7547</strain>
    </source>
</reference>
<dbReference type="Proteomes" id="UP000008460">
    <property type="component" value="Chromosome"/>
</dbReference>
<accession>F4H3V3</accession>
<dbReference type="PANTHER" id="PTHR37313:SF4">
    <property type="entry name" value="CONSERVED MEMBRANE PROTEIN-RELATED"/>
    <property type="match status" value="1"/>
</dbReference>